<feature type="chain" id="PRO_5035296669" evidence="1">
    <location>
        <begin position="26"/>
        <end position="277"/>
    </location>
</feature>
<dbReference type="PIRSF" id="PIRSF031679">
    <property type="entry name" value="Mtase_Alr7345_prd"/>
    <property type="match status" value="1"/>
</dbReference>
<keyword evidence="2" id="KW-0808">Transferase</keyword>
<dbReference type="Proteomes" id="UP000664417">
    <property type="component" value="Unassembled WGS sequence"/>
</dbReference>
<proteinExistence type="predicted"/>
<sequence>MNQFSKFAKVLCLCVLAALSAAAMAGDGHQSEKKLKKIAEGEHRSDANKARNDSRNPAETLAFFGLKPDMTVVEIWPGGGWYTEVLAPYVNGKGQYIAAAFPKNPEHKYAEYFKKANKKLAEKLEKDKAVYGNVTMAQYFPENDLWELGPAGKTDMILTFRNLHNWMPGLEKSFQAFYDNLKPGGVLGVVEHRTQAEQDPKAENGYMNQDYVIEIAKKVGFKLAGSSEVNANAKDKADHPQGVWTLPPTLALGEKDADKYKAIGESDRMTLKFVKPN</sequence>
<dbReference type="RefSeq" id="WP_207858723.1">
    <property type="nucleotide sequence ID" value="NZ_JAFREP010000007.1"/>
</dbReference>
<protein>
    <submittedName>
        <fullName evidence="2">Class I SAM-dependent methyltransferase</fullName>
    </submittedName>
</protein>
<dbReference type="EMBL" id="JAFREP010000007">
    <property type="protein sequence ID" value="MBO1318905.1"/>
    <property type="molecule type" value="Genomic_DNA"/>
</dbReference>
<organism evidence="2 3">
    <name type="scientific">Acanthopleuribacter pedis</name>
    <dbReference type="NCBI Taxonomy" id="442870"/>
    <lineage>
        <taxon>Bacteria</taxon>
        <taxon>Pseudomonadati</taxon>
        <taxon>Acidobacteriota</taxon>
        <taxon>Holophagae</taxon>
        <taxon>Acanthopleuribacterales</taxon>
        <taxon>Acanthopleuribacteraceae</taxon>
        <taxon>Acanthopleuribacter</taxon>
    </lineage>
</organism>
<reference evidence="2" key="1">
    <citation type="submission" date="2021-03" db="EMBL/GenBank/DDBJ databases">
        <authorList>
            <person name="Wang G."/>
        </authorList>
    </citation>
    <scope>NUCLEOTIDE SEQUENCE</scope>
    <source>
        <strain evidence="2">KCTC 12899</strain>
    </source>
</reference>
<dbReference type="GO" id="GO:0008168">
    <property type="term" value="F:methyltransferase activity"/>
    <property type="evidence" value="ECO:0007669"/>
    <property type="project" value="UniProtKB-KW"/>
</dbReference>
<dbReference type="InterPro" id="IPR016980">
    <property type="entry name" value="S-AdoMet-dep_MeTrfase_Alr7345"/>
</dbReference>
<name>A0A8J7QFG1_9BACT</name>
<dbReference type="AlphaFoldDB" id="A0A8J7QFG1"/>
<keyword evidence="1" id="KW-0732">Signal</keyword>
<evidence type="ECO:0000256" key="1">
    <source>
        <dbReference type="SAM" id="SignalP"/>
    </source>
</evidence>
<evidence type="ECO:0000313" key="2">
    <source>
        <dbReference type="EMBL" id="MBO1318905.1"/>
    </source>
</evidence>
<dbReference type="InterPro" id="IPR029063">
    <property type="entry name" value="SAM-dependent_MTases_sf"/>
</dbReference>
<keyword evidence="3" id="KW-1185">Reference proteome</keyword>
<accession>A0A8J7QFG1</accession>
<comment type="caution">
    <text evidence="2">The sequence shown here is derived from an EMBL/GenBank/DDBJ whole genome shotgun (WGS) entry which is preliminary data.</text>
</comment>
<gene>
    <name evidence="2" type="ORF">J3U88_10575</name>
</gene>
<keyword evidence="2" id="KW-0489">Methyltransferase</keyword>
<dbReference type="SUPFAM" id="SSF53335">
    <property type="entry name" value="S-adenosyl-L-methionine-dependent methyltransferases"/>
    <property type="match status" value="1"/>
</dbReference>
<feature type="signal peptide" evidence="1">
    <location>
        <begin position="1"/>
        <end position="25"/>
    </location>
</feature>
<evidence type="ECO:0000313" key="3">
    <source>
        <dbReference type="Proteomes" id="UP000664417"/>
    </source>
</evidence>
<dbReference type="Gene3D" id="3.40.50.150">
    <property type="entry name" value="Vaccinia Virus protein VP39"/>
    <property type="match status" value="1"/>
</dbReference>
<dbReference type="GO" id="GO:0032259">
    <property type="term" value="P:methylation"/>
    <property type="evidence" value="ECO:0007669"/>
    <property type="project" value="UniProtKB-KW"/>
</dbReference>